<feature type="compositionally biased region" description="Polar residues" evidence="15">
    <location>
        <begin position="81"/>
        <end position="90"/>
    </location>
</feature>
<keyword evidence="6" id="KW-0963">Cytoplasm</keyword>
<dbReference type="PROSITE" id="PS00845">
    <property type="entry name" value="CAP_GLY_1"/>
    <property type="match status" value="1"/>
</dbReference>
<feature type="coiled-coil region" evidence="14">
    <location>
        <begin position="185"/>
        <end position="554"/>
    </location>
</feature>
<dbReference type="SMART" id="SM01052">
    <property type="entry name" value="CAP_GLY"/>
    <property type="match status" value="1"/>
</dbReference>
<keyword evidence="9" id="KW-0498">Mitosis</keyword>
<keyword evidence="12" id="KW-0206">Cytoskeleton</keyword>
<protein>
    <recommendedName>
        <fullName evidence="5">Dynactin subunit 1</fullName>
    </recommendedName>
</protein>
<evidence type="ECO:0000256" key="2">
    <source>
        <dbReference type="ARBA" id="ARBA00004186"/>
    </source>
</evidence>
<dbReference type="GO" id="GO:0005874">
    <property type="term" value="C:microtubule"/>
    <property type="evidence" value="ECO:0007669"/>
    <property type="project" value="UniProtKB-KW"/>
</dbReference>
<evidence type="ECO:0000256" key="9">
    <source>
        <dbReference type="ARBA" id="ARBA00022776"/>
    </source>
</evidence>
<dbReference type="GO" id="GO:0030286">
    <property type="term" value="C:dynein complex"/>
    <property type="evidence" value="ECO:0007669"/>
    <property type="project" value="UniProtKB-KW"/>
</dbReference>
<dbReference type="Pfam" id="PF01302">
    <property type="entry name" value="CAP_GLY"/>
    <property type="match status" value="1"/>
</dbReference>
<evidence type="ECO:0000313" key="17">
    <source>
        <dbReference type="EMBL" id="MIC88722.1"/>
    </source>
</evidence>
<dbReference type="AlphaFoldDB" id="A0A4D5R975"/>
<accession>A0A4D5R975</accession>
<proteinExistence type="inferred from homology"/>
<keyword evidence="10" id="KW-0243">Dynein</keyword>
<keyword evidence="13" id="KW-0131">Cell cycle</keyword>
<sequence length="1251" mass="141436">MSEKPVKIGSRVEISGKRVHGTVAYIGTTHFSTGKWVGVILDEAKGKNSGTVQGKSYFQCKDNHGIFVRQSQLVVLDEGTSHAQASGDAQTSSATSSGTPATTPGTTPSSTPATTPCSEDKKNQKTSHMKLQPLDTSFKEDDKIKKTPSSTSSSSSKRASFVETNFVETVSYSPSVGALEERVAALQQQQEMETLRSEVKDLNEKLETLKGKRAQDKDKLKELEKTKIQVQQLLEFKAKIMESQADLQRDVQKARQEAQAAIEAREQHAEEMADLAEAVEMATLDKEMAEEKCETIQAELEQTKEKLEELSLDLEILRNEISEKGSEGAATNFQTKQLEQQNERLKEALVKLRDLAAHDKQDQQRLNKEIDRYKSEIAELSRTKEKLSSQIEAYEKQIGDLQEQVDAALGAEEMVEKLTVKNLNLEEKIAELQETVADLEALHDMNEELQENSRETELELREEVDLANARSRELLQKLDGTHETLADYEQTIQKFRGLTESLKERNRELVEQLEKVTDKVIAAPTELYDFKIKFEETKAHAKAIEMELRKMEVQQSSQHINYLCAFMPDHFMSSGGDHDAVLVLLLIPRIVWKIEILINQLREKYAAPDTINTETVLKGHTVEQYSFCTLFSYLLRSLQTLLHQYVSVLNNCSVELFLKLGTFYLEFLAQEKAITFYIDLLKKDQLDENVTLEPLEKSLSFFHHQYGLHLNNERVDCTVLMTDHTKLISVACDSIATELQRLKVLLQSGQESSDICVLFKELANYNDEIRQMAKKIRRRLPQEGGPNPISFEKEVQAQLMECNFHIGRVVRTLREIGQAALQHAMVSESAGINSQKVKEFAHSASDKIYGRDDSGPIDCLKQSMTTVIESMTKVSTRVLDGEFDFDGTPDPLPQPPVLKRSQAVKAELKDVENLKSKLELKDKELVDVKLILKLKSEEISEMTVRKDLLEKKIESMTKEFETTKEELMNRFNETSRQLKEKEKEFEESMDHLQADIDALESERGELKEKLKVISKKALFETLTKNTALSPTSPTMTGGFPSTCKDSPLLVQQISDLRMAVKHLKNENFRLQNRLMKNQLAKLPPLKVPIKPTGLKHPTGFVPLNTETSDNTLGDLSKKTASLLKDLNHFTVSQMVVDISNRKPGIPHPIEKSSPAHCLVENTNRLNQLQDRADQLQSEIANFLTTHRRGGKVPTDFSNFPTPQFTKVLQEDKEGMQWIGRITMPRQGSGTPVVPVLLDSFGLKRLHKMLAI</sequence>
<dbReference type="SUPFAM" id="SSF74924">
    <property type="entry name" value="Cap-Gly domain"/>
    <property type="match status" value="1"/>
</dbReference>
<evidence type="ECO:0000256" key="8">
    <source>
        <dbReference type="ARBA" id="ARBA00022701"/>
    </source>
</evidence>
<feature type="domain" description="CAP-Gly" evidence="16">
    <location>
        <begin position="27"/>
        <end position="69"/>
    </location>
</feature>
<evidence type="ECO:0000256" key="14">
    <source>
        <dbReference type="SAM" id="Coils"/>
    </source>
</evidence>
<dbReference type="Pfam" id="PF12455">
    <property type="entry name" value="Dynactin"/>
    <property type="match status" value="1"/>
</dbReference>
<keyword evidence="11 14" id="KW-0175">Coiled coil</keyword>
<dbReference type="EMBL" id="GGNE01000181">
    <property type="protein sequence ID" value="MIC88722.1"/>
    <property type="molecule type" value="Transcribed_RNA"/>
</dbReference>
<evidence type="ECO:0000256" key="3">
    <source>
        <dbReference type="ARBA" id="ARBA00004544"/>
    </source>
</evidence>
<keyword evidence="7" id="KW-0132">Cell division</keyword>
<evidence type="ECO:0000256" key="12">
    <source>
        <dbReference type="ARBA" id="ARBA00023212"/>
    </source>
</evidence>
<dbReference type="PROSITE" id="PS50245">
    <property type="entry name" value="CAP_GLY_2"/>
    <property type="match status" value="1"/>
</dbReference>
<evidence type="ECO:0000256" key="6">
    <source>
        <dbReference type="ARBA" id="ARBA00022490"/>
    </source>
</evidence>
<dbReference type="PANTHER" id="PTHR18916">
    <property type="entry name" value="DYNACTIN 1-RELATED MICROTUBULE-BINDING"/>
    <property type="match status" value="1"/>
</dbReference>
<evidence type="ECO:0000256" key="10">
    <source>
        <dbReference type="ARBA" id="ARBA00023017"/>
    </source>
</evidence>
<feature type="coiled-coil region" evidence="14">
    <location>
        <begin position="1158"/>
        <end position="1185"/>
    </location>
</feature>
<dbReference type="InterPro" id="IPR022157">
    <property type="entry name" value="Dynactin"/>
</dbReference>
<comment type="subcellular location">
    <subcellularLocation>
        <location evidence="3">Cytoplasm</location>
        <location evidence="3">Cell cortex</location>
    </subcellularLocation>
    <subcellularLocation>
        <location evidence="1">Cytoplasm</location>
        <location evidence="1">Cytoskeleton</location>
        <location evidence="1">Microtubule organizing center</location>
        <location evidence="1">Centrosome</location>
        <location evidence="1">Centriole</location>
    </subcellularLocation>
    <subcellularLocation>
        <location evidence="2">Cytoplasm</location>
        <location evidence="2">Cytoskeleton</location>
        <location evidence="2">Spindle</location>
    </subcellularLocation>
</comment>
<dbReference type="FunFam" id="2.30.30.190:FF:000003">
    <property type="entry name" value="dynactin subunit 1 isoform X1"/>
    <property type="match status" value="1"/>
</dbReference>
<feature type="coiled-coil region" evidence="14">
    <location>
        <begin position="901"/>
        <end position="1016"/>
    </location>
</feature>
<evidence type="ECO:0000259" key="16">
    <source>
        <dbReference type="PROSITE" id="PS50245"/>
    </source>
</evidence>
<evidence type="ECO:0000256" key="5">
    <source>
        <dbReference type="ARBA" id="ARBA00016574"/>
    </source>
</evidence>
<keyword evidence="8" id="KW-0493">Microtubule</keyword>
<comment type="similarity">
    <text evidence="4">Belongs to the dynactin 150 kDa subunit family.</text>
</comment>
<evidence type="ECO:0000256" key="15">
    <source>
        <dbReference type="SAM" id="MobiDB-lite"/>
    </source>
</evidence>
<evidence type="ECO:0000256" key="1">
    <source>
        <dbReference type="ARBA" id="ARBA00004114"/>
    </source>
</evidence>
<name>A0A4D5R975_SCOVI</name>
<dbReference type="PANTHER" id="PTHR18916:SF6">
    <property type="entry name" value="DYNACTIN SUBUNIT 1"/>
    <property type="match status" value="1"/>
</dbReference>
<feature type="region of interest" description="Disordered" evidence="15">
    <location>
        <begin position="79"/>
        <end position="160"/>
    </location>
</feature>
<dbReference type="Gene3D" id="2.30.30.190">
    <property type="entry name" value="CAP Gly-rich-like domain"/>
    <property type="match status" value="1"/>
</dbReference>
<feature type="compositionally biased region" description="Low complexity" evidence="15">
    <location>
        <begin position="91"/>
        <end position="116"/>
    </location>
</feature>
<dbReference type="InterPro" id="IPR000938">
    <property type="entry name" value="CAP-Gly_domain"/>
</dbReference>
<reference evidence="17" key="1">
    <citation type="journal article" date="2018" name="Toxicon">
        <title>Venom-gland transcriptomics and venom proteomics of the giant Florida blue centipede, Scolopendra viridis.</title>
        <authorList>
            <person name="Ward M.J."/>
            <person name="Rokyta D.R."/>
        </authorList>
    </citation>
    <scope>NUCLEOTIDE SEQUENCE</scope>
    <source>
        <tissue evidence="17">Venom gland</tissue>
    </source>
</reference>
<evidence type="ECO:0000256" key="11">
    <source>
        <dbReference type="ARBA" id="ARBA00023054"/>
    </source>
</evidence>
<dbReference type="InterPro" id="IPR036859">
    <property type="entry name" value="CAP-Gly_dom_sf"/>
</dbReference>
<evidence type="ECO:0000256" key="4">
    <source>
        <dbReference type="ARBA" id="ARBA00011010"/>
    </source>
</evidence>
<evidence type="ECO:0000256" key="7">
    <source>
        <dbReference type="ARBA" id="ARBA00022618"/>
    </source>
</evidence>
<dbReference type="GO" id="GO:0008017">
    <property type="term" value="F:microtubule binding"/>
    <property type="evidence" value="ECO:0007669"/>
    <property type="project" value="UniProtKB-ARBA"/>
</dbReference>
<evidence type="ECO:0000256" key="13">
    <source>
        <dbReference type="ARBA" id="ARBA00023306"/>
    </source>
</evidence>
<organism evidence="17">
    <name type="scientific">Scolopendra viridis</name>
    <name type="common">Giant centipede</name>
    <dbReference type="NCBI Taxonomy" id="118503"/>
    <lineage>
        <taxon>Eukaryota</taxon>
        <taxon>Metazoa</taxon>
        <taxon>Ecdysozoa</taxon>
        <taxon>Arthropoda</taxon>
        <taxon>Myriapoda</taxon>
        <taxon>Chilopoda</taxon>
        <taxon>Pleurostigmophora</taxon>
        <taxon>Scolopendromorpha</taxon>
        <taxon>Scolopendridae</taxon>
        <taxon>Scolopendra</taxon>
    </lineage>
</organism>